<dbReference type="RefSeq" id="WP_108782881.1">
    <property type="nucleotide sequence ID" value="NZ_OMKW01000003.1"/>
</dbReference>
<evidence type="ECO:0000259" key="2">
    <source>
        <dbReference type="Pfam" id="PF00487"/>
    </source>
</evidence>
<feature type="transmembrane region" description="Helical" evidence="1">
    <location>
        <begin position="12"/>
        <end position="33"/>
    </location>
</feature>
<keyword evidence="1" id="KW-0472">Membrane</keyword>
<proteinExistence type="predicted"/>
<feature type="transmembrane region" description="Helical" evidence="1">
    <location>
        <begin position="167"/>
        <end position="183"/>
    </location>
</feature>
<feature type="transmembrane region" description="Helical" evidence="1">
    <location>
        <begin position="39"/>
        <end position="58"/>
    </location>
</feature>
<sequence length="300" mass="34836">MRTQIASLFQKSVEWPTFIAIGGCYAVWLSATWFQFPGWWLAAILATGFFASLQHEVLHGHPTRSRWINEALVFPALAPLYPFRRFRDMHLKHHNNPKLTDPYDDPESLYVAEHDWEKANPLTRAVLRICRPLLGRMIVGPWAGFWVFLRHDIAQIRAGNRKIARQWLPHFPAVALVMAWLIAVDVGLLFWGLCIVWPAAALMSVRTYIEHRAAEAPEHRSAIIEDRGFFALLFLNNNLHALHHEQPALPWYRLPALYRNDPVLWQRRNGGYVLSGYGAVFRRHLLRGREPIVHPLMRKK</sequence>
<dbReference type="GO" id="GO:0006629">
    <property type="term" value="P:lipid metabolic process"/>
    <property type="evidence" value="ECO:0007669"/>
    <property type="project" value="InterPro"/>
</dbReference>
<keyword evidence="4" id="KW-1185">Reference proteome</keyword>
<dbReference type="Proteomes" id="UP000244932">
    <property type="component" value="Unassembled WGS sequence"/>
</dbReference>
<evidence type="ECO:0000313" key="4">
    <source>
        <dbReference type="Proteomes" id="UP000244932"/>
    </source>
</evidence>
<name>A0A2R8ADM1_9RHOB</name>
<evidence type="ECO:0000256" key="1">
    <source>
        <dbReference type="SAM" id="Phobius"/>
    </source>
</evidence>
<reference evidence="3 4" key="1">
    <citation type="submission" date="2018-03" db="EMBL/GenBank/DDBJ databases">
        <authorList>
            <person name="Keele B.F."/>
        </authorList>
    </citation>
    <scope>NUCLEOTIDE SEQUENCE [LARGE SCALE GENOMIC DNA]</scope>
    <source>
        <strain evidence="3 4">CeCT 8812</strain>
    </source>
</reference>
<accession>A0A2R8ADM1</accession>
<feature type="domain" description="Fatty acid desaturase" evidence="2">
    <location>
        <begin position="32"/>
        <end position="264"/>
    </location>
</feature>
<keyword evidence="1" id="KW-0812">Transmembrane</keyword>
<dbReference type="Pfam" id="PF00487">
    <property type="entry name" value="FA_desaturase"/>
    <property type="match status" value="1"/>
</dbReference>
<organism evidence="3 4">
    <name type="scientific">Pontivivens insulae</name>
    <dbReference type="NCBI Taxonomy" id="1639689"/>
    <lineage>
        <taxon>Bacteria</taxon>
        <taxon>Pseudomonadati</taxon>
        <taxon>Pseudomonadota</taxon>
        <taxon>Alphaproteobacteria</taxon>
        <taxon>Rhodobacterales</taxon>
        <taxon>Paracoccaceae</taxon>
        <taxon>Pontivivens</taxon>
    </lineage>
</organism>
<dbReference type="AlphaFoldDB" id="A0A2R8ADM1"/>
<protein>
    <recommendedName>
        <fullName evidence="2">Fatty acid desaturase domain-containing protein</fullName>
    </recommendedName>
</protein>
<dbReference type="InterPro" id="IPR005804">
    <property type="entry name" value="FA_desaturase_dom"/>
</dbReference>
<gene>
    <name evidence="3" type="ORF">POI8812_02499</name>
</gene>
<dbReference type="EMBL" id="OMKW01000003">
    <property type="protein sequence ID" value="SPF30165.1"/>
    <property type="molecule type" value="Genomic_DNA"/>
</dbReference>
<feature type="transmembrane region" description="Helical" evidence="1">
    <location>
        <begin position="189"/>
        <end position="209"/>
    </location>
</feature>
<dbReference type="OrthoDB" id="784276at2"/>
<evidence type="ECO:0000313" key="3">
    <source>
        <dbReference type="EMBL" id="SPF30165.1"/>
    </source>
</evidence>
<keyword evidence="1" id="KW-1133">Transmembrane helix</keyword>